<proteinExistence type="predicted"/>
<sequence>MEGKISHSGLLARSTEGHAARGMQIKGHEDVWVEIQANTFRNWVNENLPANLRVSDLSQDLCTGVRLCTLVENLQGHPIRPSWNKRPMNQHHYLENVTAALNAIEQDGVKLVNIGNVDIVNGNLKLILGLIWSLIVRYQIGRSKFPPRKLMLAWLQAVLPECRVSNFTTDWNSGILLSALIDYCRPGLFPNWRKLDRSNDIDNCRKAMGIAQRELGIPAVLEPEYLASPWLDELSGMTYLSYFMKPGSPGFYATLRWINSRLEKPVKNFTSDWNDGKVICEVVRSLGGSAPAPESLKSDTYYWESNLTQALEAGKRLGVQPVLSARDMADIHVEHLGVMAYAAHYQWIPERPPLHDLINVRLESTSGRVGEPLQFQCVLLDPSLSHNNITVEVRGPENKFYHCKNYRNGKGIFVPQKMGMHDIVIKYDGEEVSSGNYFRALPPMVEVAPPNMAPCSLGSLVQVVVNATGAPKREDILVMAYSPTGRTLKCPLSNVDGTNSATFNPDEVGEWRIEITYQGNQIQGGPFTCSVFDPNGVHVNGLEGALPLIPHAIDVDCRAVGVVGEVFADIVHEKRSVHCRMEKVDNSGFLYRIHFTPKSSGKHRVYIYFNGYDVKGSPFVMRVGTQRRSKSSSNSPNISRNYSSQEEHMKSYSEKRNLNSPIIDKRTSSPNYIPRVSSPSLSPRAQSPGFARIPSPVYGRESPDYVSSKKLSTNRYSTSSPSFQKQKIDHDSSLVNKMSSMQVRDVHSPVFMEKSHKNMTSMSSHYAQKESKSFNSYDARNSIDTSPILKVSQMDDKATTRRDSWDVLAKTRNILSRQSLESLANMSEEKLDSRIQEHSTEYNAYRSQNHSQNYSHKYNTEDSYVYRRNDTGGGGANSIKVQPIPDGVLGQPVEFEIDGSGAGSGDLEILVEGGKVTSSVRSLGGQRFKAAFTPHQPLPHRVDIRFNGDTVPGSPWHVNVMNSNSSMSVVGDATRLVPANTSAVFEIITSTNVAPDDLSVHVISPSKRVVQARVLPGSRTGVQSVEFVPTEVGTHVIEVAVNGEKLPSGPLIAKVYDAGLIQVADVSGGVVGQPVQFRVDASQAGEGQLEISINEGEVPNHVQVVGGGRCLVSFTPDHAKPHLIDIKFNGETVRGCPFVCSVSDTSRVALSLSHLELIPVNQPSSFHMGVAGGGAAELAVAVRGPIGELPVKVTGDIHSGFTAEFTPTQVGAHQITVDYNGRPVQGTPFTAKAFDSSRVTVGHVARGTVGRPVTFSVDASEAGEGNLEITISARGLNIPTQVHPQGNARFAVSFVPAEACDHVVNVAFNKRPVVGCPLIVGVGGGGSGPSVTLPGPGPIHKPSTLLINHPGRLEDIEVNVEGKVFLFKKWREEESLSRKQGSGRRSITTNQENEIKTPLNAVEQVAFPVSVGTAFRRIQNSELKNCAAAKQIYLCEENKNDRMQFALQYANMDPQIWKKDIFSDEKIFQSCYDADGPIRVYRQANTRYNEKHINPVKRSGRFSVHMWAWISYGGAGPGGQAVPTQVQPLGNNQYRAEFVPRVVGEHRVNVSVNGVPTTGSPYAAKVYDVQAIKVKESSTGVIGKPVTFLVETSQAGPGNLEVTVNGGRVPTSAQAQGPHTYAISFTPRDATPHSVDLRFNGQDVPGSPFKCMVAAAARIISPESLDKVSVGRPCSFVVESPNTPVVEVLGPARRSLLTQVTPQFGNTGKFDISFTPIDVGDHSVEVRLPGGHIDGSPFLVKAYDANRVSVTDINDGIVGKPVSFGINASQAGAGNLEIIVAVNGRNVPNFVQSEGNARFKVNFKPTEAATHTLSVRFNGQAVPGSPFSCKVAPGNIQPRIPVSGSGIELAAVGHPADIKIEGTNGMEPQVVATAPTGKIISTKLSLNGDTYIATFTPEMVGRHSVAILINDQHVIGSPFNCNVYDVNKVIVTGLPGLKNDLTRSISEMNLREMTPAEVGKPVTFSVDAAQAGEGTLELVVSTQHTTIKAEVVACARGLYDVTFVPQTSEDHFVNITFNDMSVIGSPFHCGVVEATQYVQIGSLVYIDLPTDQHRLEILDNNNHPIKYNMANGKGEFTVNQTGTYRVQIFRSHELVTTRTIHTFDTNKIEIVNAPEFTCHRPAIIGVNINKVGPGNLSAVVKVANKDVPHSVRQSPSNPNIWEVVFHPLYAAPHRVVLLYNGVPKTGILEVPVKALGTEPWAGGLGLYQARVGKVTSFHIDTLGRSAREFDVVVSGPTGSALPVRCYQTKTGKLQAEFTTRDIGPHQVEVLHQAKPVTGSPFVCQSYDPDCVRIVDIPSVQGNVGEKILFNVTSKNAGDGNLEIIVTNPLGQTIGIQQIVLEENVTQISFLPLLPGLYQVTVTYGGVPVKGSPLALGVGPVGPTPPPRAVGRGLECVQLGDRASFTVSSVVQPRVQIEAIEGTIEPHIQSPKPGEYIVSYTPKWVGVYDVLVSIGLNDLPGSPFRPTVVDPASVRLIGGWNQYLDDSGRIKLPAKLVFDTSSAGPGTLECKVDGRKINSEKVGNRVKFDLSSEGLNAGEHDLEIRLNNFLLPDAPKSVVSLGDQVILTGRGLAQAQCGEPSIFNIDGSKAGPGNPEVTLHAADTNLPIPVMISLAGEKIWRATYTVNIPGNYMLAVLWAGRPVKGCPLMVEAKGGADASKVLCSGEGLRQGVVGREIRSWIDTRRAGPGELTAHCTGPRKVAYCELYDHGDATFTLNVKPQEPGRHALTIKYAGQHVPGSPFTLRVAGAPDASKVRVYGPGVEHGVLATFQSRFICDTRGAGAGQLTVRVRGPKGAFRVEMQRESQKDRTILCKYDPTEPGDYRVEVKWALELVPGSPFHVMIFDTQEELRRYLNSL</sequence>
<keyword evidence="2" id="KW-1185">Reference proteome</keyword>
<evidence type="ECO:0000313" key="2">
    <source>
        <dbReference type="Proteomes" id="UP001056778"/>
    </source>
</evidence>
<organism evidence="1 2">
    <name type="scientific">Holotrichia oblita</name>
    <name type="common">Chafer beetle</name>
    <dbReference type="NCBI Taxonomy" id="644536"/>
    <lineage>
        <taxon>Eukaryota</taxon>
        <taxon>Metazoa</taxon>
        <taxon>Ecdysozoa</taxon>
        <taxon>Arthropoda</taxon>
        <taxon>Hexapoda</taxon>
        <taxon>Insecta</taxon>
        <taxon>Pterygota</taxon>
        <taxon>Neoptera</taxon>
        <taxon>Endopterygota</taxon>
        <taxon>Coleoptera</taxon>
        <taxon>Polyphaga</taxon>
        <taxon>Scarabaeiformia</taxon>
        <taxon>Scarabaeidae</taxon>
        <taxon>Melolonthinae</taxon>
        <taxon>Holotrichia</taxon>
    </lineage>
</organism>
<dbReference type="EMBL" id="CM043017">
    <property type="protein sequence ID" value="KAI4464652.1"/>
    <property type="molecule type" value="Genomic_DNA"/>
</dbReference>
<reference evidence="1" key="1">
    <citation type="submission" date="2022-04" db="EMBL/GenBank/DDBJ databases">
        <title>Chromosome-scale genome assembly of Holotrichia oblita Faldermann.</title>
        <authorList>
            <person name="Rongchong L."/>
        </authorList>
    </citation>
    <scope>NUCLEOTIDE SEQUENCE</scope>
    <source>
        <strain evidence="1">81SQS9</strain>
    </source>
</reference>
<dbReference type="Proteomes" id="UP001056778">
    <property type="component" value="Chromosome 3"/>
</dbReference>
<name>A0ACB9TCX8_HOLOL</name>
<gene>
    <name evidence="1" type="ORF">MML48_3g00005008</name>
</gene>
<evidence type="ECO:0000313" key="1">
    <source>
        <dbReference type="EMBL" id="KAI4464652.1"/>
    </source>
</evidence>
<accession>A0ACB9TCX8</accession>
<protein>
    <submittedName>
        <fullName evidence="1">Jitterbug isoform n</fullName>
    </submittedName>
</protein>
<comment type="caution">
    <text evidence="1">The sequence shown here is derived from an EMBL/GenBank/DDBJ whole genome shotgun (WGS) entry which is preliminary data.</text>
</comment>